<dbReference type="Gene3D" id="3.30.1330.70">
    <property type="entry name" value="Holliday junction resolvase RusA"/>
    <property type="match status" value="1"/>
</dbReference>
<dbReference type="AlphaFoldDB" id="A0A6G8HXP5"/>
<dbReference type="SUPFAM" id="SSF103084">
    <property type="entry name" value="Holliday junction resolvase RusA"/>
    <property type="match status" value="1"/>
</dbReference>
<protein>
    <submittedName>
        <fullName evidence="1">RusA family crossover junction endodeoxyribonuclease</fullName>
    </submittedName>
</protein>
<sequence>MRFVIPIEPKPQTRPKFSKFGAYEDPKMKAWRKQCSELIEQIYDGPFYDGPIKVDVIFYMKAPKNIAKRPSERSKNRTKQLYSKFVARLLWHFKKPDIDNLVKAVFDSISNAGYNKIDKKGIVWSDDNIVCDLRARKLYSPEPRIEIEIEELGEWAKQ</sequence>
<dbReference type="Pfam" id="PF05866">
    <property type="entry name" value="RusA"/>
    <property type="match status" value="1"/>
</dbReference>
<dbReference type="InterPro" id="IPR008822">
    <property type="entry name" value="Endonuclease_RusA-like"/>
</dbReference>
<accession>A0A6G8HXP5</accession>
<dbReference type="RefSeq" id="WP_166042985.1">
    <property type="nucleotide sequence ID" value="NZ_CP046919.1"/>
</dbReference>
<dbReference type="KEGG" id="srum:GPZ88_00825"/>
<gene>
    <name evidence="1" type="ORF">GPZ88_00825</name>
</gene>
<evidence type="ECO:0000313" key="2">
    <source>
        <dbReference type="Proteomes" id="UP000503166"/>
    </source>
</evidence>
<dbReference type="InterPro" id="IPR036614">
    <property type="entry name" value="RusA-like_sf"/>
</dbReference>
<dbReference type="GO" id="GO:0000287">
    <property type="term" value="F:magnesium ion binding"/>
    <property type="evidence" value="ECO:0007669"/>
    <property type="project" value="InterPro"/>
</dbReference>
<proteinExistence type="predicted"/>
<reference evidence="1 2" key="1">
    <citation type="submission" date="2019-12" db="EMBL/GenBank/DDBJ databases">
        <title>Complete genome sequence of Streptococcus sp. CNU G2 isolated frome Bos taurus coreanae.</title>
        <authorList>
            <person name="Park S.Y."/>
            <person name="Kim J.H."/>
            <person name="Seo S.W."/>
        </authorList>
    </citation>
    <scope>NUCLEOTIDE SEQUENCE [LARGE SCALE GENOMIC DNA]</scope>
    <source>
        <strain evidence="1 2">CNU G2</strain>
    </source>
</reference>
<organism evidence="1 2">
    <name type="scientific">Streptococcus ruminicola</name>
    <dbReference type="NCBI Taxonomy" id="2686210"/>
    <lineage>
        <taxon>Bacteria</taxon>
        <taxon>Bacillati</taxon>
        <taxon>Bacillota</taxon>
        <taxon>Bacilli</taxon>
        <taxon>Lactobacillales</taxon>
        <taxon>Streptococcaceae</taxon>
        <taxon>Streptococcus</taxon>
    </lineage>
</organism>
<dbReference type="GO" id="GO:0006281">
    <property type="term" value="P:DNA repair"/>
    <property type="evidence" value="ECO:0007669"/>
    <property type="project" value="InterPro"/>
</dbReference>
<name>A0A6G8HXP5_9STRE</name>
<dbReference type="EMBL" id="CP046919">
    <property type="protein sequence ID" value="QIM45684.1"/>
    <property type="molecule type" value="Genomic_DNA"/>
</dbReference>
<dbReference type="GO" id="GO:0006310">
    <property type="term" value="P:DNA recombination"/>
    <property type="evidence" value="ECO:0007669"/>
    <property type="project" value="InterPro"/>
</dbReference>
<evidence type="ECO:0000313" key="1">
    <source>
        <dbReference type="EMBL" id="QIM45684.1"/>
    </source>
</evidence>
<dbReference type="Proteomes" id="UP000503166">
    <property type="component" value="Chromosome"/>
</dbReference>